<comment type="caution">
    <text evidence="1">The sequence shown here is derived from an EMBL/GenBank/DDBJ whole genome shotgun (WGS) entry which is preliminary data.</text>
</comment>
<name>A0ACC2NZ74_9HYME</name>
<dbReference type="EMBL" id="CM056742">
    <property type="protein sequence ID" value="KAJ8676461.1"/>
    <property type="molecule type" value="Genomic_DNA"/>
</dbReference>
<organism evidence="1 2">
    <name type="scientific">Eretmocerus hayati</name>
    <dbReference type="NCBI Taxonomy" id="131215"/>
    <lineage>
        <taxon>Eukaryota</taxon>
        <taxon>Metazoa</taxon>
        <taxon>Ecdysozoa</taxon>
        <taxon>Arthropoda</taxon>
        <taxon>Hexapoda</taxon>
        <taxon>Insecta</taxon>
        <taxon>Pterygota</taxon>
        <taxon>Neoptera</taxon>
        <taxon>Endopterygota</taxon>
        <taxon>Hymenoptera</taxon>
        <taxon>Apocrita</taxon>
        <taxon>Proctotrupomorpha</taxon>
        <taxon>Chalcidoidea</taxon>
        <taxon>Aphelinidae</taxon>
        <taxon>Aphelininae</taxon>
        <taxon>Eretmocerus</taxon>
    </lineage>
</organism>
<evidence type="ECO:0000313" key="1">
    <source>
        <dbReference type="EMBL" id="KAJ8676461.1"/>
    </source>
</evidence>
<reference evidence="1" key="1">
    <citation type="submission" date="2023-04" db="EMBL/GenBank/DDBJ databases">
        <title>A chromosome-level genome assembly of the parasitoid wasp Eretmocerus hayati.</title>
        <authorList>
            <person name="Zhong Y."/>
            <person name="Liu S."/>
            <person name="Liu Y."/>
        </authorList>
    </citation>
    <scope>NUCLEOTIDE SEQUENCE</scope>
    <source>
        <strain evidence="1">ZJU_SS_LIU_2023</strain>
    </source>
</reference>
<feature type="non-terminal residue" evidence="1">
    <location>
        <position position="177"/>
    </location>
</feature>
<keyword evidence="2" id="KW-1185">Reference proteome</keyword>
<dbReference type="Proteomes" id="UP001239111">
    <property type="component" value="Chromosome 2"/>
</dbReference>
<gene>
    <name evidence="1" type="ORF">QAD02_012248</name>
</gene>
<proteinExistence type="predicted"/>
<sequence>MALSIVSKKILPASAINKKRMSVLALASAASFLIASSQAGAIPAAVPAAVSAVSYVEPVATATGILGDHLQHHGYAIAHHPSLRKLVYGAPAIAYGNSVLYPGELPLYQAALAQSNLYAGHGYAPAYGLHLHDEGLHHGDHYAYPKYAYNYGVSDPSTGDVKSAHEERDGDVVRGSY</sequence>
<protein>
    <submittedName>
        <fullName evidence="1">Uncharacterized protein</fullName>
    </submittedName>
</protein>
<evidence type="ECO:0000313" key="2">
    <source>
        <dbReference type="Proteomes" id="UP001239111"/>
    </source>
</evidence>
<accession>A0ACC2NZ74</accession>